<sequence length="72" mass="7767">MPTGTVKWFNNAKGYGFILPDEGNEDLFAHYSAISMDGYKTLKAGQTVNFDVSKGDKGFHAVNISLPKPATG</sequence>
<reference evidence="7" key="2">
    <citation type="submission" date="2023-01" db="EMBL/GenBank/DDBJ databases">
        <title>Gilvimarinus xylanilyticus HB14 isolated from Caulerpa lentillifera aquaculture base in Hainan, China.</title>
        <authorList>
            <person name="Zhang Y.-J."/>
        </authorList>
    </citation>
    <scope>NUCLEOTIDE SEQUENCE</scope>
    <source>
        <strain evidence="7">HB14</strain>
    </source>
</reference>
<dbReference type="CDD" id="cd04458">
    <property type="entry name" value="CSP_CDS"/>
    <property type="match status" value="1"/>
</dbReference>
<dbReference type="EMBL" id="JAMFTH010000001">
    <property type="protein sequence ID" value="MCP8898168.1"/>
    <property type="molecule type" value="Genomic_DNA"/>
</dbReference>
<dbReference type="InterPro" id="IPR050181">
    <property type="entry name" value="Cold_shock_domain"/>
</dbReference>
<dbReference type="InterPro" id="IPR012751">
    <property type="entry name" value="CspD"/>
</dbReference>
<dbReference type="PROSITE" id="PS00352">
    <property type="entry name" value="CSD_1"/>
    <property type="match status" value="1"/>
</dbReference>
<comment type="subcellular location">
    <subcellularLocation>
        <location evidence="1 5">Cytoplasm</location>
    </subcellularLocation>
</comment>
<evidence type="ECO:0000256" key="1">
    <source>
        <dbReference type="ARBA" id="ARBA00004496"/>
    </source>
</evidence>
<evidence type="ECO:0000256" key="5">
    <source>
        <dbReference type="RuleBase" id="RU000408"/>
    </source>
</evidence>
<evidence type="ECO:0000259" key="6">
    <source>
        <dbReference type="PROSITE" id="PS51857"/>
    </source>
</evidence>
<keyword evidence="3" id="KW-0963">Cytoplasm</keyword>
<dbReference type="Gene3D" id="2.40.50.140">
    <property type="entry name" value="Nucleic acid-binding proteins"/>
    <property type="match status" value="1"/>
</dbReference>
<dbReference type="PIRSF" id="PIRSF002599">
    <property type="entry name" value="Cold_shock_A"/>
    <property type="match status" value="1"/>
</dbReference>
<gene>
    <name evidence="7" type="primary">cspD</name>
    <name evidence="7" type="ORF">M6D89_02515</name>
</gene>
<reference evidence="7" key="1">
    <citation type="submission" date="2022-05" db="EMBL/GenBank/DDBJ databases">
        <authorList>
            <person name="Sun H.-N."/>
        </authorList>
    </citation>
    <scope>NUCLEOTIDE SEQUENCE</scope>
    <source>
        <strain evidence="7">HB14</strain>
    </source>
</reference>
<dbReference type="SUPFAM" id="SSF50249">
    <property type="entry name" value="Nucleic acid-binding proteins"/>
    <property type="match status" value="1"/>
</dbReference>
<dbReference type="Proteomes" id="UP001139319">
    <property type="component" value="Unassembled WGS sequence"/>
</dbReference>
<dbReference type="InterPro" id="IPR019844">
    <property type="entry name" value="CSD_CS"/>
</dbReference>
<dbReference type="AlphaFoldDB" id="A0A9X2KSU6"/>
<dbReference type="FunFam" id="2.40.50.140:FF:000006">
    <property type="entry name" value="Cold shock protein CspC"/>
    <property type="match status" value="1"/>
</dbReference>
<dbReference type="InterPro" id="IPR012340">
    <property type="entry name" value="NA-bd_OB-fold"/>
</dbReference>
<feature type="domain" description="CSD" evidence="6">
    <location>
        <begin position="1"/>
        <end position="66"/>
    </location>
</feature>
<evidence type="ECO:0000313" key="8">
    <source>
        <dbReference type="Proteomes" id="UP001139319"/>
    </source>
</evidence>
<keyword evidence="8" id="KW-1185">Reference proteome</keyword>
<name>A0A9X2KSU6_9GAMM</name>
<dbReference type="InterPro" id="IPR012156">
    <property type="entry name" value="Cold_shock_CspA"/>
</dbReference>
<evidence type="ECO:0000256" key="3">
    <source>
        <dbReference type="ARBA" id="ARBA00022490"/>
    </source>
</evidence>
<comment type="caution">
    <text evidence="7">The sequence shown here is derived from an EMBL/GenBank/DDBJ whole genome shotgun (WGS) entry which is preliminary data.</text>
</comment>
<evidence type="ECO:0000256" key="4">
    <source>
        <dbReference type="ARBA" id="ARBA00023125"/>
    </source>
</evidence>
<proteinExistence type="predicted"/>
<dbReference type="RefSeq" id="WP_253966458.1">
    <property type="nucleotide sequence ID" value="NZ_JAMFTH010000001.1"/>
</dbReference>
<dbReference type="NCBIfam" id="TIGR02381">
    <property type="entry name" value="cspD"/>
    <property type="match status" value="1"/>
</dbReference>
<dbReference type="GO" id="GO:0003677">
    <property type="term" value="F:DNA binding"/>
    <property type="evidence" value="ECO:0007669"/>
    <property type="project" value="UniProtKB-KW"/>
</dbReference>
<dbReference type="GO" id="GO:0005829">
    <property type="term" value="C:cytosol"/>
    <property type="evidence" value="ECO:0007669"/>
    <property type="project" value="UniProtKB-ARBA"/>
</dbReference>
<protein>
    <recommendedName>
        <fullName evidence="2">Cold shock-like protein CspD</fullName>
    </recommendedName>
</protein>
<keyword evidence="4" id="KW-0238">DNA-binding</keyword>
<dbReference type="InterPro" id="IPR011129">
    <property type="entry name" value="CSD"/>
</dbReference>
<dbReference type="GO" id="GO:0006355">
    <property type="term" value="P:regulation of DNA-templated transcription"/>
    <property type="evidence" value="ECO:0007669"/>
    <property type="project" value="InterPro"/>
</dbReference>
<dbReference type="SMART" id="SM00357">
    <property type="entry name" value="CSP"/>
    <property type="match status" value="1"/>
</dbReference>
<dbReference type="PANTHER" id="PTHR11544">
    <property type="entry name" value="COLD SHOCK DOMAIN CONTAINING PROTEINS"/>
    <property type="match status" value="1"/>
</dbReference>
<dbReference type="PROSITE" id="PS51857">
    <property type="entry name" value="CSD_2"/>
    <property type="match status" value="1"/>
</dbReference>
<evidence type="ECO:0000256" key="2">
    <source>
        <dbReference type="ARBA" id="ARBA00022318"/>
    </source>
</evidence>
<dbReference type="Pfam" id="PF00313">
    <property type="entry name" value="CSD"/>
    <property type="match status" value="1"/>
</dbReference>
<dbReference type="PRINTS" id="PR00050">
    <property type="entry name" value="COLDSHOCK"/>
</dbReference>
<organism evidence="7 8">
    <name type="scientific">Gilvimarinus xylanilyticus</name>
    <dbReference type="NCBI Taxonomy" id="2944139"/>
    <lineage>
        <taxon>Bacteria</taxon>
        <taxon>Pseudomonadati</taxon>
        <taxon>Pseudomonadota</taxon>
        <taxon>Gammaproteobacteria</taxon>
        <taxon>Cellvibrionales</taxon>
        <taxon>Cellvibrionaceae</taxon>
        <taxon>Gilvimarinus</taxon>
    </lineage>
</organism>
<evidence type="ECO:0000313" key="7">
    <source>
        <dbReference type="EMBL" id="MCP8898168.1"/>
    </source>
</evidence>
<dbReference type="InterPro" id="IPR002059">
    <property type="entry name" value="CSP_DNA-bd"/>
</dbReference>
<accession>A0A9X2KSU6</accession>